<dbReference type="PANTHER" id="PTHR43884:SF20">
    <property type="entry name" value="ACYL-COA DEHYDROGENASE FADE28"/>
    <property type="match status" value="1"/>
</dbReference>
<dbReference type="Proteomes" id="UP000290174">
    <property type="component" value="Unassembled WGS sequence"/>
</dbReference>
<dbReference type="SUPFAM" id="SSF47203">
    <property type="entry name" value="Acyl-CoA dehydrogenase C-terminal domain-like"/>
    <property type="match status" value="1"/>
</dbReference>
<gene>
    <name evidence="6" type="ORF">EAS61_02610</name>
    <name evidence="7" type="ORF">XH94_18220</name>
</gene>
<dbReference type="EMBL" id="LBJM01000051">
    <property type="protein sequence ID" value="RXH39399.1"/>
    <property type="molecule type" value="Genomic_DNA"/>
</dbReference>
<sequence>MTTLTGDGLQPSEFAVTAARAVADCAALGPRDQAKHLADDGLLGVLASQDVGGLDLPLAFAVPVVTAAGSGLLGFPLMEALLLSRALQDALPRVAEAIVSGGMLATIAWQGTLSAEREGESVVLNGWVARAACARDADCILVRIGTAAAALVPTDSEGVVVEGAAGLDLTVPEHSVRLQGVTIPAASVLPDSTWALLSSDANVLRAAAILGSAETCLALAQEHVSTRRQFGRALSYNQALRHSLARQKLALEGIRHAITRSVEDESGPLERDAVFLAAAAYGCAISEGALQVHGGMGFTWDVPVHRHLRRVRALQAQGDASGSLAALGRRTIAAIAPASDLAVSG</sequence>
<dbReference type="RefSeq" id="WP_128934659.1">
    <property type="nucleotide sequence ID" value="NZ_CP022221.1"/>
</dbReference>
<comment type="similarity">
    <text evidence="1">Belongs to the acyl-CoA dehydrogenase family.</text>
</comment>
<proteinExistence type="inferred from homology"/>
<evidence type="ECO:0000313" key="7">
    <source>
        <dbReference type="EMBL" id="RXH39399.1"/>
    </source>
</evidence>
<evidence type="ECO:0000256" key="2">
    <source>
        <dbReference type="ARBA" id="ARBA00022630"/>
    </source>
</evidence>
<dbReference type="PANTHER" id="PTHR43884">
    <property type="entry name" value="ACYL-COA DEHYDROGENASE"/>
    <property type="match status" value="1"/>
</dbReference>
<evidence type="ECO:0000313" key="6">
    <source>
        <dbReference type="EMBL" id="RXH02373.1"/>
    </source>
</evidence>
<organism evidence="6 8">
    <name type="scientific">Bradyrhizobium zhanjiangense</name>
    <dbReference type="NCBI Taxonomy" id="1325107"/>
    <lineage>
        <taxon>Bacteria</taxon>
        <taxon>Pseudomonadati</taxon>
        <taxon>Pseudomonadota</taxon>
        <taxon>Alphaproteobacteria</taxon>
        <taxon>Hyphomicrobiales</taxon>
        <taxon>Nitrobacteraceae</taxon>
        <taxon>Bradyrhizobium</taxon>
    </lineage>
</organism>
<accession>A0A4Q0SM02</accession>
<evidence type="ECO:0000313" key="8">
    <source>
        <dbReference type="Proteomes" id="UP000290174"/>
    </source>
</evidence>
<dbReference type="InterPro" id="IPR009075">
    <property type="entry name" value="AcylCo_DH/oxidase_C"/>
</dbReference>
<dbReference type="Proteomes" id="UP000290565">
    <property type="component" value="Unassembled WGS sequence"/>
</dbReference>
<dbReference type="Pfam" id="PF00441">
    <property type="entry name" value="Acyl-CoA_dh_1"/>
    <property type="match status" value="1"/>
</dbReference>
<dbReference type="EMBL" id="RKMK01000002">
    <property type="protein sequence ID" value="RXH02373.1"/>
    <property type="molecule type" value="Genomic_DNA"/>
</dbReference>
<protein>
    <submittedName>
        <fullName evidence="6">Acyl-CoA dehydrogenase</fullName>
    </submittedName>
</protein>
<evidence type="ECO:0000256" key="3">
    <source>
        <dbReference type="ARBA" id="ARBA00022827"/>
    </source>
</evidence>
<dbReference type="SUPFAM" id="SSF56645">
    <property type="entry name" value="Acyl-CoA dehydrogenase NM domain-like"/>
    <property type="match status" value="1"/>
</dbReference>
<keyword evidence="2" id="KW-0285">Flavoprotein</keyword>
<dbReference type="GO" id="GO:0003995">
    <property type="term" value="F:acyl-CoA dehydrogenase activity"/>
    <property type="evidence" value="ECO:0007669"/>
    <property type="project" value="TreeGrafter"/>
</dbReference>
<evidence type="ECO:0000256" key="4">
    <source>
        <dbReference type="ARBA" id="ARBA00023002"/>
    </source>
</evidence>
<dbReference type="AlphaFoldDB" id="A0A4Q0QXG7"/>
<evidence type="ECO:0000256" key="1">
    <source>
        <dbReference type="ARBA" id="ARBA00009347"/>
    </source>
</evidence>
<evidence type="ECO:0000313" key="9">
    <source>
        <dbReference type="Proteomes" id="UP000290565"/>
    </source>
</evidence>
<keyword evidence="3" id="KW-0274">FAD</keyword>
<reference evidence="6 8" key="2">
    <citation type="submission" date="2018-11" db="EMBL/GenBank/DDBJ databases">
        <title>Bradyrhizobium sp. nov., isolated from effective nodules of peanut in China.</title>
        <authorList>
            <person name="Li Y."/>
        </authorList>
    </citation>
    <scope>NUCLEOTIDE SEQUENCE [LARGE SCALE GENOMIC DNA]</scope>
    <source>
        <strain evidence="6 8">CCBAU 51770</strain>
    </source>
</reference>
<feature type="domain" description="Acyl-CoA dehydrogenase/oxidase C-terminal" evidence="5">
    <location>
        <begin position="205"/>
        <end position="315"/>
    </location>
</feature>
<name>A0A4Q0QXG7_9BRAD</name>
<dbReference type="InterPro" id="IPR036250">
    <property type="entry name" value="AcylCo_DH-like_C"/>
</dbReference>
<comment type="caution">
    <text evidence="6">The sequence shown here is derived from an EMBL/GenBank/DDBJ whole genome shotgun (WGS) entry which is preliminary data.</text>
</comment>
<evidence type="ECO:0000259" key="5">
    <source>
        <dbReference type="Pfam" id="PF00441"/>
    </source>
</evidence>
<dbReference type="InterPro" id="IPR009100">
    <property type="entry name" value="AcylCoA_DH/oxidase_NM_dom_sf"/>
</dbReference>
<keyword evidence="4" id="KW-0560">Oxidoreductase</keyword>
<accession>A0A4Q0QXG7</accession>
<dbReference type="Gene3D" id="1.20.140.10">
    <property type="entry name" value="Butyryl-CoA Dehydrogenase, subunit A, domain 3"/>
    <property type="match status" value="1"/>
</dbReference>
<reference evidence="7 9" key="1">
    <citation type="submission" date="2015-04" db="EMBL/GenBank/DDBJ databases">
        <title>Comparative genomics of rhizobia nodulating Arachis hypogaea in China.</title>
        <authorList>
            <person name="Li Y."/>
        </authorList>
    </citation>
    <scope>NUCLEOTIDE SEQUENCE [LARGE SCALE GENOMIC DNA]</scope>
    <source>
        <strain evidence="7 9">CCBAU 51787</strain>
    </source>
</reference>